<evidence type="ECO:0000256" key="2">
    <source>
        <dbReference type="ARBA" id="ARBA00009844"/>
    </source>
</evidence>
<dbReference type="GO" id="GO:0030424">
    <property type="term" value="C:axon"/>
    <property type="evidence" value="ECO:0007669"/>
    <property type="project" value="TreeGrafter"/>
</dbReference>
<keyword evidence="10" id="KW-0812">Transmembrane</keyword>
<dbReference type="InterPro" id="IPR013783">
    <property type="entry name" value="Ig-like_fold"/>
</dbReference>
<evidence type="ECO:0000313" key="12">
    <source>
        <dbReference type="Proteomes" id="UP000095283"/>
    </source>
</evidence>
<evidence type="ECO:0000259" key="11">
    <source>
        <dbReference type="PROSITE" id="PS50835"/>
    </source>
</evidence>
<dbReference type="SMART" id="SM00409">
    <property type="entry name" value="IG"/>
    <property type="match status" value="1"/>
</dbReference>
<evidence type="ECO:0000256" key="1">
    <source>
        <dbReference type="ARBA" id="ARBA00004479"/>
    </source>
</evidence>
<dbReference type="AlphaFoldDB" id="A0A1I7X713"/>
<dbReference type="GO" id="GO:0098632">
    <property type="term" value="F:cell-cell adhesion mediator activity"/>
    <property type="evidence" value="ECO:0007669"/>
    <property type="project" value="TreeGrafter"/>
</dbReference>
<dbReference type="GO" id="GO:0005886">
    <property type="term" value="C:plasma membrane"/>
    <property type="evidence" value="ECO:0007669"/>
    <property type="project" value="TreeGrafter"/>
</dbReference>
<keyword evidence="6" id="KW-1015">Disulfide bond</keyword>
<comment type="subcellular location">
    <subcellularLocation>
        <location evidence="1">Membrane</location>
        <topology evidence="1">Single-pass type I membrane protein</topology>
    </subcellularLocation>
</comment>
<dbReference type="InterPro" id="IPR007110">
    <property type="entry name" value="Ig-like_dom"/>
</dbReference>
<keyword evidence="7" id="KW-0675">Receptor</keyword>
<dbReference type="WBParaSite" id="Hba_13409">
    <property type="protein sequence ID" value="Hba_13409"/>
    <property type="gene ID" value="Hba_13409"/>
</dbReference>
<evidence type="ECO:0000313" key="13">
    <source>
        <dbReference type="WBParaSite" id="Hba_13409"/>
    </source>
</evidence>
<evidence type="ECO:0000256" key="3">
    <source>
        <dbReference type="ARBA" id="ARBA00022473"/>
    </source>
</evidence>
<evidence type="ECO:0000256" key="8">
    <source>
        <dbReference type="ARBA" id="ARBA00023180"/>
    </source>
</evidence>
<feature type="domain" description="Ig-like" evidence="11">
    <location>
        <begin position="237"/>
        <end position="346"/>
    </location>
</feature>
<evidence type="ECO:0000256" key="6">
    <source>
        <dbReference type="ARBA" id="ARBA00023157"/>
    </source>
</evidence>
<evidence type="ECO:0000256" key="5">
    <source>
        <dbReference type="ARBA" id="ARBA00023136"/>
    </source>
</evidence>
<reference evidence="13" key="1">
    <citation type="submission" date="2016-11" db="UniProtKB">
        <authorList>
            <consortium name="WormBaseParasite"/>
        </authorList>
    </citation>
    <scope>IDENTIFICATION</scope>
</reference>
<dbReference type="InterPro" id="IPR057755">
    <property type="entry name" value="UNC5A-D-like_N"/>
</dbReference>
<dbReference type="GO" id="GO:0007156">
    <property type="term" value="P:homophilic cell adhesion via plasma membrane adhesion molecules"/>
    <property type="evidence" value="ECO:0007669"/>
    <property type="project" value="TreeGrafter"/>
</dbReference>
<name>A0A1I7X713_HETBA</name>
<keyword evidence="3" id="KW-0217">Developmental protein</keyword>
<dbReference type="Proteomes" id="UP000095283">
    <property type="component" value="Unplaced"/>
</dbReference>
<keyword evidence="12" id="KW-1185">Reference proteome</keyword>
<keyword evidence="5 10" id="KW-0472">Membrane</keyword>
<dbReference type="GO" id="GO:0070593">
    <property type="term" value="P:dendrite self-avoidance"/>
    <property type="evidence" value="ECO:0007669"/>
    <property type="project" value="TreeGrafter"/>
</dbReference>
<evidence type="ECO:0000256" key="9">
    <source>
        <dbReference type="ARBA" id="ARBA00023319"/>
    </source>
</evidence>
<dbReference type="SMART" id="SM00408">
    <property type="entry name" value="IGc2"/>
    <property type="match status" value="1"/>
</dbReference>
<dbReference type="PANTHER" id="PTHR10075">
    <property type="entry name" value="BASIGIN RELATED"/>
    <property type="match status" value="1"/>
</dbReference>
<sequence length="377" mass="42528">MADEEAYSDYFLDYKGSGIFHAFFVLSFMIVASRLKCSNRHPAVALLPFEPVESHDIEEDHLWLYGVIKINLFLSFVMEEVVLMEQPQSGHVVKSRPYHLSCKAINARKIRFKCNNKWECGSNLYHRASSAYYEDFMCFMAAGREWLGMLDESRYESILGTDVVSQLPYLESSVEISRQEVETSVHLEDLSCQCYASGTSDSHVIRSDSARIRVACYAMVDFICRNRLDVAGPKDPPGIQDIHSTLFEHVTIDDMRKHFVQSPTSERVPEGSTVQLQCVAPESDPKAQLTWLKDGAQLEKLADSNVIYANDGSLIISAARLGDSGNYSCEASNIANRRSTDPAWLNVYGQSIAWDSDNLYFQVTCFYLPSSVSTYDV</sequence>
<dbReference type="InterPro" id="IPR003599">
    <property type="entry name" value="Ig_sub"/>
</dbReference>
<dbReference type="GO" id="GO:0007411">
    <property type="term" value="P:axon guidance"/>
    <property type="evidence" value="ECO:0007669"/>
    <property type="project" value="TreeGrafter"/>
</dbReference>
<keyword evidence="8" id="KW-0325">Glycoprotein</keyword>
<keyword evidence="4" id="KW-0677">Repeat</keyword>
<protein>
    <submittedName>
        <fullName evidence="13">Ig-like domain-containing protein</fullName>
    </submittedName>
</protein>
<dbReference type="Pfam" id="PF13927">
    <property type="entry name" value="Ig_3"/>
    <property type="match status" value="1"/>
</dbReference>
<evidence type="ECO:0000256" key="7">
    <source>
        <dbReference type="ARBA" id="ARBA00023170"/>
    </source>
</evidence>
<dbReference type="InterPro" id="IPR003598">
    <property type="entry name" value="Ig_sub2"/>
</dbReference>
<dbReference type="InterPro" id="IPR036179">
    <property type="entry name" value="Ig-like_dom_sf"/>
</dbReference>
<dbReference type="PROSITE" id="PS50835">
    <property type="entry name" value="IG_LIKE"/>
    <property type="match status" value="1"/>
</dbReference>
<accession>A0A1I7X713</accession>
<dbReference type="SUPFAM" id="SSF48726">
    <property type="entry name" value="Immunoglobulin"/>
    <property type="match status" value="1"/>
</dbReference>
<keyword evidence="10" id="KW-1133">Transmembrane helix</keyword>
<organism evidence="12 13">
    <name type="scientific">Heterorhabditis bacteriophora</name>
    <name type="common">Entomopathogenic nematode worm</name>
    <dbReference type="NCBI Taxonomy" id="37862"/>
    <lineage>
        <taxon>Eukaryota</taxon>
        <taxon>Metazoa</taxon>
        <taxon>Ecdysozoa</taxon>
        <taxon>Nematoda</taxon>
        <taxon>Chromadorea</taxon>
        <taxon>Rhabditida</taxon>
        <taxon>Rhabditina</taxon>
        <taxon>Rhabditomorpha</taxon>
        <taxon>Strongyloidea</taxon>
        <taxon>Heterorhabditidae</taxon>
        <taxon>Heterorhabditis</taxon>
    </lineage>
</organism>
<proteinExistence type="inferred from homology"/>
<comment type="similarity">
    <text evidence="2">Belongs to the unc-5 family.</text>
</comment>
<dbReference type="Pfam" id="PF25609">
    <property type="entry name" value="Unc5_NetrinR_N"/>
    <property type="match status" value="1"/>
</dbReference>
<feature type="transmembrane region" description="Helical" evidence="10">
    <location>
        <begin position="18"/>
        <end position="35"/>
    </location>
</feature>
<dbReference type="Gene3D" id="2.60.40.10">
    <property type="entry name" value="Immunoglobulins"/>
    <property type="match status" value="3"/>
</dbReference>
<dbReference type="PANTHER" id="PTHR10075:SF100">
    <property type="entry name" value="FASCICLIN-2"/>
    <property type="match status" value="1"/>
</dbReference>
<evidence type="ECO:0000256" key="10">
    <source>
        <dbReference type="SAM" id="Phobius"/>
    </source>
</evidence>
<keyword evidence="9" id="KW-0393">Immunoglobulin domain</keyword>
<evidence type="ECO:0000256" key="4">
    <source>
        <dbReference type="ARBA" id="ARBA00022737"/>
    </source>
</evidence>